<dbReference type="InterPro" id="IPR053227">
    <property type="entry name" value="TRPL-trafficking_regulator"/>
</dbReference>
<organism evidence="3 4">
    <name type="scientific">Priapulus caudatus</name>
    <name type="common">Priapulid worm</name>
    <dbReference type="NCBI Taxonomy" id="37621"/>
    <lineage>
        <taxon>Eukaryota</taxon>
        <taxon>Metazoa</taxon>
        <taxon>Ecdysozoa</taxon>
        <taxon>Scalidophora</taxon>
        <taxon>Priapulida</taxon>
        <taxon>Priapulimorpha</taxon>
        <taxon>Priapulimorphida</taxon>
        <taxon>Priapulidae</taxon>
        <taxon>Priapulus</taxon>
    </lineage>
</organism>
<dbReference type="PANTHER" id="PTHR34932:SF1">
    <property type="entry name" value="TRPL TRANSLOCATION DEFECT PROTEIN 14"/>
    <property type="match status" value="1"/>
</dbReference>
<feature type="region of interest" description="Disordered" evidence="1">
    <location>
        <begin position="246"/>
        <end position="291"/>
    </location>
</feature>
<reference evidence="4" key="1">
    <citation type="submission" date="2025-08" db="UniProtKB">
        <authorList>
            <consortium name="RefSeq"/>
        </authorList>
    </citation>
    <scope>IDENTIFICATION</scope>
</reference>
<proteinExistence type="predicted"/>
<dbReference type="PANTHER" id="PTHR34932">
    <property type="entry name" value="TRPL TRANSLOCATION DEFECT PROTEIN 14"/>
    <property type="match status" value="1"/>
</dbReference>
<evidence type="ECO:0000313" key="3">
    <source>
        <dbReference type="Proteomes" id="UP000695022"/>
    </source>
</evidence>
<dbReference type="InterPro" id="IPR027417">
    <property type="entry name" value="P-loop_NTPase"/>
</dbReference>
<dbReference type="Proteomes" id="UP000695022">
    <property type="component" value="Unplaced"/>
</dbReference>
<feature type="domain" description="NadR/Ttd14 AAA" evidence="2">
    <location>
        <begin position="25"/>
        <end position="207"/>
    </location>
</feature>
<name>A0ABM1EPT0_PRICU</name>
<dbReference type="Gene3D" id="3.40.50.300">
    <property type="entry name" value="P-loop containing nucleotide triphosphate hydrolases"/>
    <property type="match status" value="1"/>
</dbReference>
<evidence type="ECO:0000259" key="2">
    <source>
        <dbReference type="Pfam" id="PF13521"/>
    </source>
</evidence>
<dbReference type="InterPro" id="IPR038727">
    <property type="entry name" value="NadR/Ttd14_AAA_dom"/>
</dbReference>
<keyword evidence="3" id="KW-1185">Reference proteome</keyword>
<protein>
    <submittedName>
        <fullName evidence="4">Uncharacterized protein LOC106814397</fullName>
    </submittedName>
</protein>
<accession>A0ABM1EPT0</accession>
<dbReference type="SUPFAM" id="SSF52540">
    <property type="entry name" value="P-loop containing nucleoside triphosphate hydrolases"/>
    <property type="match status" value="1"/>
</dbReference>
<gene>
    <name evidence="4" type="primary">LOC106814397</name>
</gene>
<dbReference type="GeneID" id="106814397"/>
<dbReference type="RefSeq" id="XP_014674201.1">
    <property type="nucleotide sequence ID" value="XM_014818715.1"/>
</dbReference>
<evidence type="ECO:0000313" key="4">
    <source>
        <dbReference type="RefSeq" id="XP_014674201.1"/>
    </source>
</evidence>
<feature type="region of interest" description="Disordered" evidence="1">
    <location>
        <begin position="321"/>
        <end position="360"/>
    </location>
</feature>
<dbReference type="Pfam" id="PF13521">
    <property type="entry name" value="AAA_28"/>
    <property type="match status" value="1"/>
</dbReference>
<evidence type="ECO:0000256" key="1">
    <source>
        <dbReference type="SAM" id="MobiDB-lite"/>
    </source>
</evidence>
<feature type="compositionally biased region" description="Basic and acidic residues" evidence="1">
    <location>
        <begin position="336"/>
        <end position="346"/>
    </location>
</feature>
<sequence>MKEDRASKQPMLNGSPKKIQHKVYKIVLTGGPCGGKTTGQVRLSNFFENLGWKVYRAPETAFVLMSGGVKWTDLDENQAINFQEDIGRMMLMVEDSYTRLAEGGRRNAIIICDRGVMDGSAFLRPDQWQAIMARNGWNPIMLRDQRYNQIIHMVSAAEGAEEFYTTDQHATRYESSEQARELDKRAAQAWVGHPYYDVVDNSTDFETKVTRMIGLVCERMGIQVGDRLARNSIKRKFLVKRLPPGMKDFSMPSGGGSSSEKADAEAAAGAASDEESSSQVYNDTSRKQLGDTNTVYYRHPASCSDVNRTSPNSLNRRLRTVSDCGLGPQEGAVNGLDDRRYDDVHGVKNPRSPCTPPPVE</sequence>